<dbReference type="InterPro" id="IPR013406">
    <property type="entry name" value="CHP02574_addiction_mod"/>
</dbReference>
<reference evidence="1" key="1">
    <citation type="journal article" date="2015" name="ISME J.">
        <title>Draft Genome Sequence of Streptomyces incarnatus NRRL8089, which Produces the Nucleoside Antibiotic Sinefungin.</title>
        <authorList>
            <person name="Oshima K."/>
            <person name="Hattori M."/>
            <person name="Shimizu H."/>
            <person name="Fukuda K."/>
            <person name="Nemoto M."/>
            <person name="Inagaki K."/>
            <person name="Tamura T."/>
        </authorList>
    </citation>
    <scope>NUCLEOTIDE SEQUENCE</scope>
    <source>
        <strain evidence="1">FACHB-1277</strain>
    </source>
</reference>
<protein>
    <submittedName>
        <fullName evidence="1">Addiction module protein</fullName>
    </submittedName>
</protein>
<organism evidence="1 2">
    <name type="scientific">Pseudanabaena cinerea FACHB-1277</name>
    <dbReference type="NCBI Taxonomy" id="2949581"/>
    <lineage>
        <taxon>Bacteria</taxon>
        <taxon>Bacillati</taxon>
        <taxon>Cyanobacteriota</taxon>
        <taxon>Cyanophyceae</taxon>
        <taxon>Pseudanabaenales</taxon>
        <taxon>Pseudanabaenaceae</taxon>
        <taxon>Pseudanabaena</taxon>
        <taxon>Pseudanabaena cinerea</taxon>
    </lineage>
</organism>
<evidence type="ECO:0000313" key="2">
    <source>
        <dbReference type="Proteomes" id="UP000631421"/>
    </source>
</evidence>
<gene>
    <name evidence="1" type="ORF">H6F44_04040</name>
</gene>
<dbReference type="Pfam" id="PF09720">
    <property type="entry name" value="Unstab_antitox"/>
    <property type="match status" value="1"/>
</dbReference>
<keyword evidence="2" id="KW-1185">Reference proteome</keyword>
<dbReference type="EMBL" id="JACJPY010000007">
    <property type="protein sequence ID" value="MBD2149296.1"/>
    <property type="molecule type" value="Genomic_DNA"/>
</dbReference>
<evidence type="ECO:0000313" key="1">
    <source>
        <dbReference type="EMBL" id="MBD2149296.1"/>
    </source>
</evidence>
<name>A0A926UR75_9CYAN</name>
<reference evidence="1" key="2">
    <citation type="submission" date="2020-08" db="EMBL/GenBank/DDBJ databases">
        <authorList>
            <person name="Chen M."/>
            <person name="Teng W."/>
            <person name="Zhao L."/>
            <person name="Hu C."/>
            <person name="Zhou Y."/>
            <person name="Han B."/>
            <person name="Song L."/>
            <person name="Shu W."/>
        </authorList>
    </citation>
    <scope>NUCLEOTIDE SEQUENCE</scope>
    <source>
        <strain evidence="1">FACHB-1277</strain>
    </source>
</reference>
<comment type="caution">
    <text evidence="1">The sequence shown here is derived from an EMBL/GenBank/DDBJ whole genome shotgun (WGS) entry which is preliminary data.</text>
</comment>
<proteinExistence type="predicted"/>
<dbReference type="RefSeq" id="WP_190349665.1">
    <property type="nucleotide sequence ID" value="NZ_JACJPY010000007.1"/>
</dbReference>
<dbReference type="Proteomes" id="UP000631421">
    <property type="component" value="Unassembled WGS sequence"/>
</dbReference>
<sequence length="73" mass="8382">MDGAILIQQALQLDFTERIHLIDVLWHSLDSSDREEIDLAWLRESQSRLTAYQSGQIEAIDGQRVFAEIEALL</sequence>
<accession>A0A926UR75</accession>
<dbReference type="AlphaFoldDB" id="A0A926UR75"/>